<reference evidence="1 2" key="1">
    <citation type="submission" date="2013-12" db="EMBL/GenBank/DDBJ databases">
        <title>Annotation of the Bibersteinia trehalosi USDA-ARS-USMARC-190 complete genome.</title>
        <authorList>
            <person name="Harhay G.P."/>
            <person name="McVey S."/>
            <person name="Clawson M.L."/>
            <person name="Bono J."/>
            <person name="Heaton M.P."/>
            <person name="Chitko-Mckown C.G."/>
            <person name="Harhay D.M."/>
            <person name="Smith T.P.L."/>
        </authorList>
    </citation>
    <scope>NUCLEOTIDE SEQUENCE [LARGE SCALE GENOMIC DNA]</scope>
    <source>
        <strain evidence="1 2">USDA-ARS-USMARC-190</strain>
    </source>
</reference>
<accession>W0RAF9</accession>
<dbReference type="Proteomes" id="UP000019086">
    <property type="component" value="Chromosome"/>
</dbReference>
<sequence>MKKTFVLMVLSTNLLTACSSTIPLYKAEEGKPTAKIEYDIPHSSFIEPTILSQQGLNESIRIDTTIPFSFRAFKGAEIIYLEYQENSKFNKKVEEKRLEAGLHVLNYSNQTYGSSLSDLIPICQTGLRVNFEPNGEYIIQGDTTHEWNKGTQFFFWGEAYYLKAKCQLKIIDKKTGKVFAETGYGNYSRSKNYISY</sequence>
<evidence type="ECO:0008006" key="3">
    <source>
        <dbReference type="Google" id="ProtNLM"/>
    </source>
</evidence>
<dbReference type="KEGG" id="btra:F544_11450"/>
<evidence type="ECO:0000313" key="2">
    <source>
        <dbReference type="Proteomes" id="UP000019086"/>
    </source>
</evidence>
<proteinExistence type="predicted"/>
<dbReference type="PROSITE" id="PS51257">
    <property type="entry name" value="PROKAR_LIPOPROTEIN"/>
    <property type="match status" value="1"/>
</dbReference>
<evidence type="ECO:0000313" key="1">
    <source>
        <dbReference type="EMBL" id="AHG86373.1"/>
    </source>
</evidence>
<dbReference type="EMBL" id="CP006956">
    <property type="protein sequence ID" value="AHG86373.1"/>
    <property type="molecule type" value="Genomic_DNA"/>
</dbReference>
<dbReference type="RefSeq" id="WP_025289350.1">
    <property type="nucleotide sequence ID" value="NZ_CP006956.1"/>
</dbReference>
<dbReference type="AlphaFoldDB" id="W0RAF9"/>
<name>W0RAF9_BIBTR</name>
<organism evidence="1 2">
    <name type="scientific">Bibersteinia trehalosi USDA-ARS-USMARC-190</name>
    <dbReference type="NCBI Taxonomy" id="1263832"/>
    <lineage>
        <taxon>Bacteria</taxon>
        <taxon>Pseudomonadati</taxon>
        <taxon>Pseudomonadota</taxon>
        <taxon>Gammaproteobacteria</taxon>
        <taxon>Pasteurellales</taxon>
        <taxon>Pasteurellaceae</taxon>
        <taxon>Bibersteinia</taxon>
    </lineage>
</organism>
<protein>
    <recommendedName>
        <fullName evidence="3">Lipoprotein</fullName>
    </recommendedName>
</protein>
<dbReference type="PATRIC" id="fig|1263832.3.peg.1135"/>
<gene>
    <name evidence="1" type="ORF">F544_11450</name>
</gene>
<dbReference type="HOGENOM" id="CLU_1400085_0_0_6"/>